<evidence type="ECO:0000259" key="1">
    <source>
        <dbReference type="Pfam" id="PF04296"/>
    </source>
</evidence>
<dbReference type="InterPro" id="IPR029064">
    <property type="entry name" value="Ribosomal_eL30-like_sf"/>
</dbReference>
<reference evidence="3" key="1">
    <citation type="submission" date="2017-06" db="EMBL/GenBank/DDBJ databases">
        <authorList>
            <person name="Varghese N."/>
            <person name="Submissions S."/>
        </authorList>
    </citation>
    <scope>NUCLEOTIDE SEQUENCE [LARGE SCALE GENOMIC DNA]</scope>
    <source>
        <strain evidence="3">DSM 15668</strain>
    </source>
</reference>
<accession>A0A238ZHD4</accession>
<name>A0A238ZHD4_9BACT</name>
<dbReference type="Proteomes" id="UP000198405">
    <property type="component" value="Unassembled WGS sequence"/>
</dbReference>
<dbReference type="SUPFAM" id="SSF55315">
    <property type="entry name" value="L30e-like"/>
    <property type="match status" value="1"/>
</dbReference>
<dbReference type="OrthoDB" id="9813251at2"/>
<evidence type="ECO:0000313" key="2">
    <source>
        <dbReference type="EMBL" id="SNR82579.1"/>
    </source>
</evidence>
<dbReference type="Gene3D" id="3.30.1230.10">
    <property type="entry name" value="YlxR-like"/>
    <property type="match status" value="1"/>
</dbReference>
<dbReference type="PANTHER" id="PTHR34215">
    <property type="entry name" value="BLL0784 PROTEIN"/>
    <property type="match status" value="1"/>
</dbReference>
<protein>
    <recommendedName>
        <fullName evidence="1">YlxR domain-containing protein</fullName>
    </recommendedName>
</protein>
<dbReference type="RefSeq" id="WP_089323299.1">
    <property type="nucleotide sequence ID" value="NZ_FZOB01000008.1"/>
</dbReference>
<keyword evidence="3" id="KW-1185">Reference proteome</keyword>
<sequence>MQKNKMPERVCAACRKKGEKEEFIRFVEFNGLPVPDIKNRLPGRGFNVCPSKKCISIFIKKRFGKEVNQDKVIEETVKQLQNYALSLLSIAHKSRNTVIGQDNVKNLKKRSGTLILASDLSDKTAVSLEKSFKNSFRLPFNKEELGKVIKKDSQIGVIYIKPCGIEEKLKRTLQKLKQIEKT</sequence>
<dbReference type="PANTHER" id="PTHR34215:SF1">
    <property type="entry name" value="YLXR DOMAIN-CONTAINING PROTEIN"/>
    <property type="match status" value="1"/>
</dbReference>
<evidence type="ECO:0000313" key="3">
    <source>
        <dbReference type="Proteomes" id="UP000198405"/>
    </source>
</evidence>
<dbReference type="InterPro" id="IPR035931">
    <property type="entry name" value="YlxR-like_sf"/>
</dbReference>
<feature type="domain" description="YlxR" evidence="1">
    <location>
        <begin position="9"/>
        <end position="81"/>
    </location>
</feature>
<dbReference type="EMBL" id="FZOB01000008">
    <property type="protein sequence ID" value="SNR82579.1"/>
    <property type="molecule type" value="Genomic_DNA"/>
</dbReference>
<dbReference type="InterPro" id="IPR037465">
    <property type="entry name" value="YlxR"/>
</dbReference>
<dbReference type="Pfam" id="PF04296">
    <property type="entry name" value="YlxR"/>
    <property type="match status" value="1"/>
</dbReference>
<dbReference type="Gene3D" id="3.30.1330.30">
    <property type="match status" value="1"/>
</dbReference>
<proteinExistence type="predicted"/>
<dbReference type="SUPFAM" id="SSF64376">
    <property type="entry name" value="YlxR-like"/>
    <property type="match status" value="1"/>
</dbReference>
<organism evidence="2 3">
    <name type="scientific">Desulfurobacterium atlanticum</name>
    <dbReference type="NCBI Taxonomy" id="240169"/>
    <lineage>
        <taxon>Bacteria</taxon>
        <taxon>Pseudomonadati</taxon>
        <taxon>Aquificota</taxon>
        <taxon>Aquificia</taxon>
        <taxon>Desulfurobacteriales</taxon>
        <taxon>Desulfurobacteriaceae</taxon>
        <taxon>Desulfurobacterium</taxon>
    </lineage>
</organism>
<dbReference type="AlphaFoldDB" id="A0A238ZHD4"/>
<gene>
    <name evidence="2" type="ORF">SAMN06265340_10880</name>
</gene>
<dbReference type="InterPro" id="IPR007393">
    <property type="entry name" value="YlxR_dom"/>
</dbReference>